<organism evidence="5">
    <name type="scientific">Desulfobacca acetoxidans</name>
    <dbReference type="NCBI Taxonomy" id="60893"/>
    <lineage>
        <taxon>Bacteria</taxon>
        <taxon>Pseudomonadati</taxon>
        <taxon>Thermodesulfobacteriota</taxon>
        <taxon>Desulfobaccia</taxon>
        <taxon>Desulfobaccales</taxon>
        <taxon>Desulfobaccaceae</taxon>
        <taxon>Desulfobacca</taxon>
    </lineage>
</organism>
<dbReference type="GO" id="GO:0015808">
    <property type="term" value="P:L-alanine transport"/>
    <property type="evidence" value="ECO:0007669"/>
    <property type="project" value="TreeGrafter"/>
</dbReference>
<dbReference type="PANTHER" id="PTHR45772:SF7">
    <property type="entry name" value="AMINO ACID ABC TRANSPORTER ATP-BINDING PROTEIN"/>
    <property type="match status" value="1"/>
</dbReference>
<dbReference type="InterPro" id="IPR032823">
    <property type="entry name" value="BCA_ABC_TP_C"/>
</dbReference>
<dbReference type="Gene3D" id="3.40.50.300">
    <property type="entry name" value="P-loop containing nucleotide triphosphate hydrolases"/>
    <property type="match status" value="1"/>
</dbReference>
<keyword evidence="2" id="KW-0547">Nucleotide-binding</keyword>
<keyword evidence="1" id="KW-0813">Transport</keyword>
<accession>A0A7C3UZ19</accession>
<dbReference type="GO" id="GO:1903806">
    <property type="term" value="P:L-isoleucine import across plasma membrane"/>
    <property type="evidence" value="ECO:0007669"/>
    <property type="project" value="TreeGrafter"/>
</dbReference>
<evidence type="ECO:0000256" key="2">
    <source>
        <dbReference type="ARBA" id="ARBA00022741"/>
    </source>
</evidence>
<dbReference type="AlphaFoldDB" id="A0A7C3UZ19"/>
<dbReference type="EMBL" id="DTMF01000136">
    <property type="protein sequence ID" value="HGF33781.1"/>
    <property type="molecule type" value="Genomic_DNA"/>
</dbReference>
<dbReference type="SMART" id="SM00382">
    <property type="entry name" value="AAA"/>
    <property type="match status" value="1"/>
</dbReference>
<dbReference type="InterPro" id="IPR051120">
    <property type="entry name" value="ABC_AA/LPS_Transport"/>
</dbReference>
<proteinExistence type="predicted"/>
<comment type="caution">
    <text evidence="5">The sequence shown here is derived from an EMBL/GenBank/DDBJ whole genome shotgun (WGS) entry which is preliminary data.</text>
</comment>
<dbReference type="GO" id="GO:0005304">
    <property type="term" value="F:L-valine transmembrane transporter activity"/>
    <property type="evidence" value="ECO:0007669"/>
    <property type="project" value="TreeGrafter"/>
</dbReference>
<dbReference type="GO" id="GO:0042941">
    <property type="term" value="P:D-alanine transmembrane transport"/>
    <property type="evidence" value="ECO:0007669"/>
    <property type="project" value="TreeGrafter"/>
</dbReference>
<name>A0A7C3UZ19_9BACT</name>
<dbReference type="GO" id="GO:0016887">
    <property type="term" value="F:ATP hydrolysis activity"/>
    <property type="evidence" value="ECO:0007669"/>
    <property type="project" value="InterPro"/>
</dbReference>
<dbReference type="GO" id="GO:0015188">
    <property type="term" value="F:L-isoleucine transmembrane transporter activity"/>
    <property type="evidence" value="ECO:0007669"/>
    <property type="project" value="TreeGrafter"/>
</dbReference>
<evidence type="ECO:0000259" key="4">
    <source>
        <dbReference type="PROSITE" id="PS50893"/>
    </source>
</evidence>
<dbReference type="InterPro" id="IPR003439">
    <property type="entry name" value="ABC_transporter-like_ATP-bd"/>
</dbReference>
<gene>
    <name evidence="5" type="ORF">ENW96_05235</name>
</gene>
<evidence type="ECO:0000256" key="1">
    <source>
        <dbReference type="ARBA" id="ARBA00022448"/>
    </source>
</evidence>
<dbReference type="PROSITE" id="PS50893">
    <property type="entry name" value="ABC_TRANSPORTER_2"/>
    <property type="match status" value="1"/>
</dbReference>
<dbReference type="GO" id="GO:0015192">
    <property type="term" value="F:L-phenylalanine transmembrane transporter activity"/>
    <property type="evidence" value="ECO:0007669"/>
    <property type="project" value="TreeGrafter"/>
</dbReference>
<sequence length="252" mass="27954">MILLQTEQLGVRFGGLLALDNCNLALPEGSLSGLIGPNGAGKTTVFNLLSGFISPTQGTMVFAGQELNGLPPHARTRLGMARTFQNIRLFEDLTVLDNVLVGLHCRRRTRWWEGLVHSPRYRREEREQGRRALALLEEVGLKDAALEKAGQLPYGGQRRLEIARALATRPRLLLLDEPAAGLNPQETLELMDFVRDIRVRHGLTMLVIEHNLRLVMNLCEHLTVLDHGLTIAQGPPGDIQKNPLVIKAYLGT</sequence>
<dbReference type="GO" id="GO:1903805">
    <property type="term" value="P:L-valine import across plasma membrane"/>
    <property type="evidence" value="ECO:0007669"/>
    <property type="project" value="TreeGrafter"/>
</dbReference>
<dbReference type="InterPro" id="IPR027417">
    <property type="entry name" value="P-loop_NTPase"/>
</dbReference>
<feature type="domain" description="ABC transporter" evidence="4">
    <location>
        <begin position="4"/>
        <end position="252"/>
    </location>
</feature>
<protein>
    <submittedName>
        <fullName evidence="5">ABC transporter ATP-binding protein</fullName>
    </submittedName>
</protein>
<dbReference type="CDD" id="cd03219">
    <property type="entry name" value="ABC_Mj1267_LivG_branched"/>
    <property type="match status" value="1"/>
</dbReference>
<dbReference type="GO" id="GO:0005886">
    <property type="term" value="C:plasma membrane"/>
    <property type="evidence" value="ECO:0007669"/>
    <property type="project" value="TreeGrafter"/>
</dbReference>
<dbReference type="FunFam" id="3.40.50.300:FF:000421">
    <property type="entry name" value="Branched-chain amino acid ABC transporter ATP-binding protein"/>
    <property type="match status" value="1"/>
</dbReference>
<dbReference type="Pfam" id="PF12399">
    <property type="entry name" value="BCA_ABC_TP_C"/>
    <property type="match status" value="1"/>
</dbReference>
<dbReference type="SUPFAM" id="SSF52540">
    <property type="entry name" value="P-loop containing nucleoside triphosphate hydrolases"/>
    <property type="match status" value="1"/>
</dbReference>
<dbReference type="Pfam" id="PF00005">
    <property type="entry name" value="ABC_tran"/>
    <property type="match status" value="1"/>
</dbReference>
<reference evidence="5" key="1">
    <citation type="journal article" date="2020" name="mSystems">
        <title>Genome- and Community-Level Interaction Insights into Carbon Utilization and Element Cycling Functions of Hydrothermarchaeota in Hydrothermal Sediment.</title>
        <authorList>
            <person name="Zhou Z."/>
            <person name="Liu Y."/>
            <person name="Xu W."/>
            <person name="Pan J."/>
            <person name="Luo Z.H."/>
            <person name="Li M."/>
        </authorList>
    </citation>
    <scope>NUCLEOTIDE SEQUENCE [LARGE SCALE GENOMIC DNA]</scope>
    <source>
        <strain evidence="5">SpSt-897</strain>
    </source>
</reference>
<dbReference type="GO" id="GO:0005524">
    <property type="term" value="F:ATP binding"/>
    <property type="evidence" value="ECO:0007669"/>
    <property type="project" value="UniProtKB-KW"/>
</dbReference>
<keyword evidence="3 5" id="KW-0067">ATP-binding</keyword>
<evidence type="ECO:0000313" key="5">
    <source>
        <dbReference type="EMBL" id="HGF33781.1"/>
    </source>
</evidence>
<evidence type="ECO:0000256" key="3">
    <source>
        <dbReference type="ARBA" id="ARBA00022840"/>
    </source>
</evidence>
<dbReference type="PANTHER" id="PTHR45772">
    <property type="entry name" value="CONSERVED COMPONENT OF ABC TRANSPORTER FOR NATURAL AMINO ACIDS-RELATED"/>
    <property type="match status" value="1"/>
</dbReference>
<dbReference type="InterPro" id="IPR003593">
    <property type="entry name" value="AAA+_ATPase"/>
</dbReference>